<dbReference type="KEGG" id="clus:A9F13_05g01133"/>
<evidence type="ECO:0000313" key="14">
    <source>
        <dbReference type="EMBL" id="OVF09320.1"/>
    </source>
</evidence>
<dbReference type="Proteomes" id="UP000195602">
    <property type="component" value="Unassembled WGS sequence"/>
</dbReference>
<keyword evidence="3 10" id="KW-0808">Transferase</keyword>
<reference evidence="14 15" key="1">
    <citation type="submission" date="2017-04" db="EMBL/GenBank/DDBJ databases">
        <title>Draft genome of the yeast Clavispora lusitaniae type strain CBS 6936.</title>
        <authorList>
            <person name="Durrens P."/>
            <person name="Klopp C."/>
            <person name="Biteau N."/>
            <person name="Fitton-Ouhabi V."/>
            <person name="Dementhon K."/>
            <person name="Accoceberry I."/>
            <person name="Sherman D.J."/>
            <person name="Noel T."/>
        </authorList>
    </citation>
    <scope>NUCLEOTIDE SEQUENCE [LARGE SCALE GENOMIC DNA]</scope>
    <source>
        <strain evidence="14 15">CBS 6936</strain>
    </source>
</reference>
<gene>
    <name evidence="14" type="ORF">A9F13_05g01133</name>
</gene>
<evidence type="ECO:0000256" key="4">
    <source>
        <dbReference type="ARBA" id="ARBA00022692"/>
    </source>
</evidence>
<feature type="compositionally biased region" description="Basic and acidic residues" evidence="12">
    <location>
        <begin position="91"/>
        <end position="100"/>
    </location>
</feature>
<evidence type="ECO:0000256" key="2">
    <source>
        <dbReference type="ARBA" id="ARBA00009010"/>
    </source>
</evidence>
<evidence type="ECO:0000256" key="3">
    <source>
        <dbReference type="ARBA" id="ARBA00022679"/>
    </source>
</evidence>
<feature type="transmembrane region" description="Helical" evidence="13">
    <location>
        <begin position="158"/>
        <end position="176"/>
    </location>
</feature>
<evidence type="ECO:0000256" key="7">
    <source>
        <dbReference type="ARBA" id="ARBA00023136"/>
    </source>
</evidence>
<feature type="active site" evidence="11">
    <location>
        <position position="546"/>
    </location>
</feature>
<feature type="transmembrane region" description="Helical" evidence="13">
    <location>
        <begin position="532"/>
        <end position="553"/>
    </location>
</feature>
<dbReference type="GO" id="GO:0008204">
    <property type="term" value="P:ergosterol metabolic process"/>
    <property type="evidence" value="ECO:0007669"/>
    <property type="project" value="TreeGrafter"/>
</dbReference>
<evidence type="ECO:0000256" key="8">
    <source>
        <dbReference type="ARBA" id="ARBA00023315"/>
    </source>
</evidence>
<dbReference type="PIRSF" id="PIRSF000439">
    <property type="entry name" value="Oat_ACAT_DAG_ARE"/>
    <property type="match status" value="1"/>
</dbReference>
<keyword evidence="8 10" id="KW-0012">Acyltransferase</keyword>
<dbReference type="Pfam" id="PF03062">
    <property type="entry name" value="MBOAT"/>
    <property type="match status" value="1"/>
</dbReference>
<keyword evidence="7 10" id="KW-0472">Membrane</keyword>
<comment type="subcellular location">
    <subcellularLocation>
        <location evidence="1 10">Endoplasmic reticulum membrane</location>
        <topology evidence="1 10">Multi-pass membrane protein</topology>
    </subcellularLocation>
</comment>
<feature type="transmembrane region" description="Helical" evidence="13">
    <location>
        <begin position="585"/>
        <end position="608"/>
    </location>
</feature>
<organism evidence="14 15">
    <name type="scientific">Clavispora lusitaniae</name>
    <name type="common">Candida lusitaniae</name>
    <dbReference type="NCBI Taxonomy" id="36911"/>
    <lineage>
        <taxon>Eukaryota</taxon>
        <taxon>Fungi</taxon>
        <taxon>Dikarya</taxon>
        <taxon>Ascomycota</taxon>
        <taxon>Saccharomycotina</taxon>
        <taxon>Pichiomycetes</taxon>
        <taxon>Metschnikowiaceae</taxon>
        <taxon>Clavispora</taxon>
    </lineage>
</organism>
<keyword evidence="5 10" id="KW-0256">Endoplasmic reticulum</keyword>
<evidence type="ECO:0000256" key="9">
    <source>
        <dbReference type="ARBA" id="ARBA00023568"/>
    </source>
</evidence>
<feature type="transmembrane region" description="Helical" evidence="13">
    <location>
        <begin position="133"/>
        <end position="152"/>
    </location>
</feature>
<comment type="caution">
    <text evidence="14">The sequence shown here is derived from an EMBL/GenBank/DDBJ whole genome shotgun (WGS) entry which is preliminary data.</text>
</comment>
<keyword evidence="6 13" id="KW-1133">Transmembrane helix</keyword>
<dbReference type="AlphaFoldDB" id="A0AA91T2R2"/>
<proteinExistence type="inferred from homology"/>
<evidence type="ECO:0000256" key="5">
    <source>
        <dbReference type="ARBA" id="ARBA00022824"/>
    </source>
</evidence>
<comment type="similarity">
    <text evidence="2 10">Belongs to the membrane-bound acyltransferase family. Sterol o-acyltransferase subfamily.</text>
</comment>
<feature type="transmembrane region" description="Helical" evidence="13">
    <location>
        <begin position="400"/>
        <end position="421"/>
    </location>
</feature>
<dbReference type="InterPro" id="IPR004299">
    <property type="entry name" value="MBOAT_fam"/>
</dbReference>
<feature type="transmembrane region" description="Helical" evidence="13">
    <location>
        <begin position="188"/>
        <end position="212"/>
    </location>
</feature>
<protein>
    <recommendedName>
        <fullName evidence="10">O-acyltransferase</fullName>
    </recommendedName>
</protein>
<feature type="transmembrane region" description="Helical" evidence="13">
    <location>
        <begin position="267"/>
        <end position="286"/>
    </location>
</feature>
<evidence type="ECO:0000256" key="10">
    <source>
        <dbReference type="PIRNR" id="PIRNR000439"/>
    </source>
</evidence>
<accession>A0AA91T2R2</accession>
<name>A0AA91T2R2_CLALS</name>
<evidence type="ECO:0000256" key="12">
    <source>
        <dbReference type="SAM" id="MobiDB-lite"/>
    </source>
</evidence>
<dbReference type="PANTHER" id="PTHR10408">
    <property type="entry name" value="STEROL O-ACYLTRANSFERASE"/>
    <property type="match status" value="1"/>
</dbReference>
<dbReference type="InterPro" id="IPR014371">
    <property type="entry name" value="Oat_ACAT_DAG_ARE"/>
</dbReference>
<evidence type="ECO:0000256" key="6">
    <source>
        <dbReference type="ARBA" id="ARBA00022989"/>
    </source>
</evidence>
<dbReference type="EMBL" id="LYUB02000005">
    <property type="protein sequence ID" value="OVF09320.1"/>
    <property type="molecule type" value="Genomic_DNA"/>
</dbReference>
<evidence type="ECO:0000256" key="13">
    <source>
        <dbReference type="SAM" id="Phobius"/>
    </source>
</evidence>
<feature type="transmembrane region" description="Helical" evidence="13">
    <location>
        <begin position="236"/>
        <end position="255"/>
    </location>
</feature>
<evidence type="ECO:0000256" key="11">
    <source>
        <dbReference type="PIRSR" id="PIRSR000439-1"/>
    </source>
</evidence>
<feature type="transmembrane region" description="Helical" evidence="13">
    <location>
        <begin position="448"/>
        <end position="472"/>
    </location>
</feature>
<dbReference type="GO" id="GO:0005789">
    <property type="term" value="C:endoplasmic reticulum membrane"/>
    <property type="evidence" value="ECO:0007669"/>
    <property type="project" value="UniProtKB-SubCell"/>
</dbReference>
<dbReference type="PANTHER" id="PTHR10408:SF23">
    <property type="entry name" value="STEROL O-ACYLTRANSFERASE 1-RELATED"/>
    <property type="match status" value="1"/>
</dbReference>
<sequence>MRASFGTKDNLGRLAKLATTDRHPLEGYPENYHADSPSPEDPAARPGVTLGSRPSSSSLTESDSKLGKLQQEISELTGRVSRLRSQAHSTESPEKNTAELDSARVQTAYAKLAAEMAARERHRKRADGRYRSSFADVTAVPVAATIFDAPYFKNSDFYGFYILFWIAVGFSILRNLCHTWLNQSLSFYNAPVLSIFLSGLPKIAVTDLVMYLSTYGTFFIQYACRHGWISWQSSGWIIQSLYEVVFSSFWIYFVAAHVVRDQWIGRVFLVLHSLVLLMKIHSYAFYNGYLWGILTELQLSEEYLKRLGSESLAIPEGYSVDNMRELLLNSIAFCKYELLHQSHHITKAQDKDVTEKSSAELCESLIKFPKNISLKNYFEYTMYPTVVYELVYIRTKNIRWFYLAEKVCAVIGVVSVMLIVAESGINPLVVKCNAARGVNLSAGERFKLYCLVLIDMIPPFATEYLLVFYLIWDTILNGIAELSYYADRDFYGPWWSCTDWSEFARIWNKPVHRFLLRHVYHSSISALSLTKLQATLMTFWISAIVHELVMYLIFNRVRGYLLIFQMAQIPLVIISRTSFMRHRKILGNVICWFGFVAGPPIICTLYLVY</sequence>
<dbReference type="GO" id="GO:0034737">
    <property type="term" value="F:ergosterol O-acyltransferase activity"/>
    <property type="evidence" value="ECO:0007669"/>
    <property type="project" value="TreeGrafter"/>
</dbReference>
<evidence type="ECO:0000256" key="1">
    <source>
        <dbReference type="ARBA" id="ARBA00004477"/>
    </source>
</evidence>
<keyword evidence="4 13" id="KW-0812">Transmembrane</keyword>
<comment type="function">
    <text evidence="9">Sterol O-acyltransferase that catalyzes the formation of stery esters.</text>
</comment>
<evidence type="ECO:0000313" key="15">
    <source>
        <dbReference type="Proteomes" id="UP000195602"/>
    </source>
</evidence>
<feature type="region of interest" description="Disordered" evidence="12">
    <location>
        <begin position="1"/>
        <end position="100"/>
    </location>
</feature>
<feature type="compositionally biased region" description="Low complexity" evidence="12">
    <location>
        <begin position="52"/>
        <end position="61"/>
    </location>
</feature>